<proteinExistence type="predicted"/>
<keyword evidence="1" id="KW-0732">Signal</keyword>
<comment type="caution">
    <text evidence="2">The sequence shown here is derived from an EMBL/GenBank/DDBJ whole genome shotgun (WGS) entry which is preliminary data.</text>
</comment>
<dbReference type="Proteomes" id="UP001501638">
    <property type="component" value="Unassembled WGS sequence"/>
</dbReference>
<dbReference type="EMBL" id="BAAASZ010000005">
    <property type="protein sequence ID" value="GAA2425985.1"/>
    <property type="molecule type" value="Genomic_DNA"/>
</dbReference>
<gene>
    <name evidence="2" type="ORF">GCM10010405_05610</name>
</gene>
<dbReference type="Gene3D" id="2.60.20.10">
    <property type="entry name" value="Crystallins"/>
    <property type="match status" value="1"/>
</dbReference>
<evidence type="ECO:0000256" key="1">
    <source>
        <dbReference type="SAM" id="SignalP"/>
    </source>
</evidence>
<organism evidence="2 3">
    <name type="scientific">Streptomyces macrosporus</name>
    <dbReference type="NCBI Taxonomy" id="44032"/>
    <lineage>
        <taxon>Bacteria</taxon>
        <taxon>Bacillati</taxon>
        <taxon>Actinomycetota</taxon>
        <taxon>Actinomycetes</taxon>
        <taxon>Kitasatosporales</taxon>
        <taxon>Streptomycetaceae</taxon>
        <taxon>Streptomyces</taxon>
    </lineage>
</organism>
<name>A0ABN3JDA0_9ACTN</name>
<evidence type="ECO:0000313" key="3">
    <source>
        <dbReference type="Proteomes" id="UP001501638"/>
    </source>
</evidence>
<feature type="chain" id="PRO_5046686920" evidence="1">
    <location>
        <begin position="31"/>
        <end position="122"/>
    </location>
</feature>
<feature type="signal peptide" evidence="1">
    <location>
        <begin position="1"/>
        <end position="30"/>
    </location>
</feature>
<keyword evidence="3" id="KW-1185">Reference proteome</keyword>
<reference evidence="2 3" key="1">
    <citation type="journal article" date="2019" name="Int. J. Syst. Evol. Microbiol.">
        <title>The Global Catalogue of Microorganisms (GCM) 10K type strain sequencing project: providing services to taxonomists for standard genome sequencing and annotation.</title>
        <authorList>
            <consortium name="The Broad Institute Genomics Platform"/>
            <consortium name="The Broad Institute Genome Sequencing Center for Infectious Disease"/>
            <person name="Wu L."/>
            <person name="Ma J."/>
        </authorList>
    </citation>
    <scope>NUCLEOTIDE SEQUENCE [LARGE SCALE GENOMIC DNA]</scope>
    <source>
        <strain evidence="2 3">JCM 6305</strain>
    </source>
</reference>
<accession>A0ABN3JDA0</accession>
<sequence length="122" mass="13022">MRRFPSAIRSLAGAAVLVTAALAGTAPAQATETGALGGANFFEHMNYGGASLPMSGSGGTCINLPADWHNRISSISNVWQRVHLYSLPNCWQESGYPDQLYTAGTTYVGDAMNDRAKSVRIW</sequence>
<protein>
    <submittedName>
        <fullName evidence="2">Uncharacterized protein</fullName>
    </submittedName>
</protein>
<evidence type="ECO:0000313" key="2">
    <source>
        <dbReference type="EMBL" id="GAA2425985.1"/>
    </source>
</evidence>
<dbReference type="RefSeq" id="WP_344320408.1">
    <property type="nucleotide sequence ID" value="NZ_BAAASZ010000005.1"/>
</dbReference>